<organism evidence="27 28">
    <name type="scientific">Caenorhabditis bovis</name>
    <dbReference type="NCBI Taxonomy" id="2654633"/>
    <lineage>
        <taxon>Eukaryota</taxon>
        <taxon>Metazoa</taxon>
        <taxon>Ecdysozoa</taxon>
        <taxon>Nematoda</taxon>
        <taxon>Chromadorea</taxon>
        <taxon>Rhabditida</taxon>
        <taxon>Rhabditina</taxon>
        <taxon>Rhabditomorpha</taxon>
        <taxon>Rhabditoidea</taxon>
        <taxon>Rhabditidae</taxon>
        <taxon>Peloderinae</taxon>
        <taxon>Caenorhabditis</taxon>
    </lineage>
</organism>
<keyword evidence="8" id="KW-0560">Oxidoreductase</keyword>
<evidence type="ECO:0000256" key="9">
    <source>
        <dbReference type="ARBA" id="ARBA00023027"/>
    </source>
</evidence>
<evidence type="ECO:0000256" key="2">
    <source>
        <dbReference type="ARBA" id="ARBA00005194"/>
    </source>
</evidence>
<dbReference type="GO" id="GO:0005759">
    <property type="term" value="C:mitochondrial matrix"/>
    <property type="evidence" value="ECO:0007669"/>
    <property type="project" value="UniProtKB-SubCell"/>
</dbReference>
<evidence type="ECO:0000256" key="1">
    <source>
        <dbReference type="ARBA" id="ARBA00004305"/>
    </source>
</evidence>
<comment type="catalytic activity">
    <reaction evidence="15">
        <text>testosterone + NAD(+) = androst-4-ene-3,17-dione + NADH + H(+)</text>
        <dbReference type="Rhea" id="RHEA:14929"/>
        <dbReference type="ChEBI" id="CHEBI:15378"/>
        <dbReference type="ChEBI" id="CHEBI:16422"/>
        <dbReference type="ChEBI" id="CHEBI:17347"/>
        <dbReference type="ChEBI" id="CHEBI:57540"/>
        <dbReference type="ChEBI" id="CHEBI:57945"/>
        <dbReference type="EC" id="1.1.1.239"/>
    </reaction>
    <physiologicalReaction direction="left-to-right" evidence="15">
        <dbReference type="Rhea" id="RHEA:14930"/>
    </physiologicalReaction>
</comment>
<comment type="catalytic activity">
    <reaction evidence="17">
        <text>a (3R)-3-hydroxyacyl-CoA + NAD(+) = a 3-oxoacyl-CoA + NADH + H(+)</text>
        <dbReference type="Rhea" id="RHEA:32711"/>
        <dbReference type="ChEBI" id="CHEBI:15378"/>
        <dbReference type="ChEBI" id="CHEBI:57319"/>
        <dbReference type="ChEBI" id="CHEBI:57540"/>
        <dbReference type="ChEBI" id="CHEBI:57945"/>
        <dbReference type="ChEBI" id="CHEBI:90726"/>
        <dbReference type="EC" id="1.1.1.n12"/>
    </reaction>
    <physiologicalReaction direction="left-to-right" evidence="17">
        <dbReference type="Rhea" id="RHEA:32712"/>
    </physiologicalReaction>
</comment>
<evidence type="ECO:0000256" key="23">
    <source>
        <dbReference type="ARBA" id="ARBA00081936"/>
    </source>
</evidence>
<dbReference type="InterPro" id="IPR057326">
    <property type="entry name" value="KR_dom"/>
</dbReference>
<comment type="pathway">
    <text evidence="2">Lipid metabolism; fatty acid biosynthesis.</text>
</comment>
<accession>A0A8S1EEG9</accession>
<evidence type="ECO:0000256" key="5">
    <source>
        <dbReference type="ARBA" id="ARBA00022516"/>
    </source>
</evidence>
<comment type="catalytic activity">
    <reaction evidence="14">
        <text>17beta-estradiol + NAD(+) = estrone + NADH + H(+)</text>
        <dbReference type="Rhea" id="RHEA:24612"/>
        <dbReference type="ChEBI" id="CHEBI:15378"/>
        <dbReference type="ChEBI" id="CHEBI:16469"/>
        <dbReference type="ChEBI" id="CHEBI:17263"/>
        <dbReference type="ChEBI" id="CHEBI:57540"/>
        <dbReference type="ChEBI" id="CHEBI:57945"/>
        <dbReference type="EC" id="1.1.1.62"/>
    </reaction>
    <physiologicalReaction direction="left-to-right" evidence="14">
        <dbReference type="Rhea" id="RHEA:24613"/>
    </physiologicalReaction>
    <physiologicalReaction direction="right-to-left" evidence="14">
        <dbReference type="Rhea" id="RHEA:24614"/>
    </physiologicalReaction>
</comment>
<evidence type="ECO:0000256" key="12">
    <source>
        <dbReference type="ARBA" id="ARBA00023160"/>
    </source>
</evidence>
<dbReference type="FunFam" id="3.40.50.720:FF:000231">
    <property type="entry name" value="Estradiol 17-beta-dehydrogenase 8"/>
    <property type="match status" value="1"/>
</dbReference>
<evidence type="ECO:0000256" key="20">
    <source>
        <dbReference type="ARBA" id="ARBA00070911"/>
    </source>
</evidence>
<dbReference type="OrthoDB" id="294295at2759"/>
<dbReference type="Pfam" id="PF13561">
    <property type="entry name" value="adh_short_C2"/>
    <property type="match status" value="1"/>
</dbReference>
<comment type="similarity">
    <text evidence="3">Belongs to the short-chain dehydrogenases/reductases (SDR) family.</text>
</comment>
<dbReference type="GO" id="GO:0008210">
    <property type="term" value="P:estrogen metabolic process"/>
    <property type="evidence" value="ECO:0007669"/>
    <property type="project" value="UniProtKB-ARBA"/>
</dbReference>
<comment type="catalytic activity">
    <reaction evidence="16">
        <text>17beta-hydroxy-5alpha-androstan-3-one + NAD(+) = 5alpha-androstan-3,17-dione + NADH + H(+)</text>
        <dbReference type="Rhea" id="RHEA:41992"/>
        <dbReference type="ChEBI" id="CHEBI:15378"/>
        <dbReference type="ChEBI" id="CHEBI:15994"/>
        <dbReference type="ChEBI" id="CHEBI:16330"/>
        <dbReference type="ChEBI" id="CHEBI:57540"/>
        <dbReference type="ChEBI" id="CHEBI:57945"/>
    </reaction>
    <physiologicalReaction direction="left-to-right" evidence="16">
        <dbReference type="Rhea" id="RHEA:41993"/>
    </physiologicalReaction>
</comment>
<dbReference type="AlphaFoldDB" id="A0A8S1EEG9"/>
<evidence type="ECO:0000256" key="16">
    <source>
        <dbReference type="ARBA" id="ARBA00050435"/>
    </source>
</evidence>
<dbReference type="PRINTS" id="PR00081">
    <property type="entry name" value="GDHRDH"/>
</dbReference>
<keyword evidence="28" id="KW-1185">Reference proteome</keyword>
<protein>
    <recommendedName>
        <fullName evidence="20">(3R)-3-hydroxyacyl-CoA dehydrogenase</fullName>
        <ecNumber evidence="19">1.1.1.239</ecNumber>
        <ecNumber evidence="4">1.1.1.n12</ecNumber>
    </recommendedName>
    <alternativeName>
        <fullName evidence="22">17-beta-hydroxysteroid dehydrogenase 8</fullName>
    </alternativeName>
    <alternativeName>
        <fullName evidence="21">3-ketoacyl-[acyl-carrier-protein] reductase alpha subunit</fullName>
    </alternativeName>
    <alternativeName>
        <fullName evidence="24">3-oxoacyl-[acyl-carrier-protein] reductase</fullName>
    </alternativeName>
    <alternativeName>
        <fullName evidence="25">Estradiol 17-beta-dehydrogenase 8</fullName>
    </alternativeName>
    <alternativeName>
        <fullName evidence="23">Testosterone 17-beta-dehydrogenase 8</fullName>
    </alternativeName>
</protein>
<dbReference type="GO" id="GO:0006633">
    <property type="term" value="P:fatty acid biosynthetic process"/>
    <property type="evidence" value="ECO:0007669"/>
    <property type="project" value="UniProtKB-KW"/>
</dbReference>
<evidence type="ECO:0000256" key="8">
    <source>
        <dbReference type="ARBA" id="ARBA00023002"/>
    </source>
</evidence>
<comment type="caution">
    <text evidence="27">The sequence shown here is derived from an EMBL/GenBank/DDBJ whole genome shotgun (WGS) entry which is preliminary data.</text>
</comment>
<dbReference type="NCBIfam" id="NF009466">
    <property type="entry name" value="PRK12826.1-2"/>
    <property type="match status" value="1"/>
</dbReference>
<feature type="domain" description="Ketoreductase" evidence="26">
    <location>
        <begin position="6"/>
        <end position="186"/>
    </location>
</feature>
<evidence type="ECO:0000256" key="4">
    <source>
        <dbReference type="ARBA" id="ARBA00012456"/>
    </source>
</evidence>
<dbReference type="InterPro" id="IPR036291">
    <property type="entry name" value="NAD(P)-bd_dom_sf"/>
</dbReference>
<evidence type="ECO:0000256" key="6">
    <source>
        <dbReference type="ARBA" id="ARBA00022553"/>
    </source>
</evidence>
<dbReference type="InterPro" id="IPR020904">
    <property type="entry name" value="Sc_DH/Rdtase_CS"/>
</dbReference>
<dbReference type="PANTHER" id="PTHR42760">
    <property type="entry name" value="SHORT-CHAIN DEHYDROGENASES/REDUCTASES FAMILY MEMBER"/>
    <property type="match status" value="1"/>
</dbReference>
<keyword evidence="7" id="KW-0276">Fatty acid metabolism</keyword>
<dbReference type="SUPFAM" id="SSF51735">
    <property type="entry name" value="NAD(P)-binding Rossmann-fold domains"/>
    <property type="match status" value="1"/>
</dbReference>
<keyword evidence="6" id="KW-0597">Phosphoprotein</keyword>
<dbReference type="PANTHER" id="PTHR42760:SF83">
    <property type="entry name" value="(3R)-3-HYDROXYACYL-COA DEHYDROGENASE"/>
    <property type="match status" value="1"/>
</dbReference>
<evidence type="ECO:0000313" key="28">
    <source>
        <dbReference type="Proteomes" id="UP000494206"/>
    </source>
</evidence>
<comment type="subcellular location">
    <subcellularLocation>
        <location evidence="1">Mitochondrion matrix</location>
    </subcellularLocation>
</comment>
<dbReference type="InterPro" id="IPR002347">
    <property type="entry name" value="SDR_fam"/>
</dbReference>
<name>A0A8S1EEG9_9PELO</name>
<evidence type="ECO:0000256" key="22">
    <source>
        <dbReference type="ARBA" id="ARBA00081419"/>
    </source>
</evidence>
<evidence type="ECO:0000256" key="18">
    <source>
        <dbReference type="ARBA" id="ARBA00065174"/>
    </source>
</evidence>
<keyword evidence="9" id="KW-0520">NAD</keyword>
<dbReference type="Gene3D" id="3.40.50.720">
    <property type="entry name" value="NAD(P)-binding Rossmann-like Domain"/>
    <property type="match status" value="1"/>
</dbReference>
<evidence type="ECO:0000256" key="14">
    <source>
        <dbReference type="ARBA" id="ARBA00049069"/>
    </source>
</evidence>
<dbReference type="Proteomes" id="UP000494206">
    <property type="component" value="Unassembled WGS sequence"/>
</dbReference>
<evidence type="ECO:0000256" key="11">
    <source>
        <dbReference type="ARBA" id="ARBA00023128"/>
    </source>
</evidence>
<evidence type="ECO:0000313" key="27">
    <source>
        <dbReference type="EMBL" id="CAB3402066.1"/>
    </source>
</evidence>
<keyword evidence="11" id="KW-0496">Mitochondrion</keyword>
<dbReference type="GO" id="GO:0048038">
    <property type="term" value="F:quinone binding"/>
    <property type="evidence" value="ECO:0007669"/>
    <property type="project" value="TreeGrafter"/>
</dbReference>
<dbReference type="PROSITE" id="PS00061">
    <property type="entry name" value="ADH_SHORT"/>
    <property type="match status" value="1"/>
</dbReference>
<comment type="pathway">
    <text evidence="13">Steroid biosynthesis; estrogen biosynthesis.</text>
</comment>
<evidence type="ECO:0000256" key="19">
    <source>
        <dbReference type="ARBA" id="ARBA00066822"/>
    </source>
</evidence>
<reference evidence="27 28" key="1">
    <citation type="submission" date="2020-04" db="EMBL/GenBank/DDBJ databases">
        <authorList>
            <person name="Laetsch R D."/>
            <person name="Stevens L."/>
            <person name="Kumar S."/>
            <person name="Blaxter L. M."/>
        </authorList>
    </citation>
    <scope>NUCLEOTIDE SEQUENCE [LARGE SCALE GENOMIC DNA]</scope>
</reference>
<comment type="subunit">
    <text evidence="18">Heterotetramer with CBR4; contains two molecules of HSD17B8 and CBR4.</text>
</comment>
<dbReference type="EC" id="1.1.1.239" evidence="19"/>
<evidence type="ECO:0000256" key="15">
    <source>
        <dbReference type="ARBA" id="ARBA00050232"/>
    </source>
</evidence>
<evidence type="ECO:0000256" key="10">
    <source>
        <dbReference type="ARBA" id="ARBA00023098"/>
    </source>
</evidence>
<dbReference type="EMBL" id="CADEPM010000003">
    <property type="protein sequence ID" value="CAB3402066.1"/>
    <property type="molecule type" value="Genomic_DNA"/>
</dbReference>
<dbReference type="GO" id="GO:0047035">
    <property type="term" value="F:testosterone dehydrogenase (NAD+) activity"/>
    <property type="evidence" value="ECO:0007669"/>
    <property type="project" value="UniProtKB-EC"/>
</dbReference>
<gene>
    <name evidence="27" type="ORF">CBOVIS_LOCUS4735</name>
</gene>
<keyword evidence="5" id="KW-0444">Lipid biosynthesis</keyword>
<evidence type="ECO:0000256" key="25">
    <source>
        <dbReference type="ARBA" id="ARBA00083258"/>
    </source>
</evidence>
<keyword evidence="12" id="KW-0275">Fatty acid biosynthesis</keyword>
<dbReference type="EC" id="1.1.1.n12" evidence="4"/>
<keyword evidence="10" id="KW-0443">Lipid metabolism</keyword>
<dbReference type="SMART" id="SM00822">
    <property type="entry name" value="PKS_KR"/>
    <property type="match status" value="1"/>
</dbReference>
<evidence type="ECO:0000256" key="7">
    <source>
        <dbReference type="ARBA" id="ARBA00022832"/>
    </source>
</evidence>
<evidence type="ECO:0000259" key="26">
    <source>
        <dbReference type="SMART" id="SM00822"/>
    </source>
</evidence>
<evidence type="ECO:0000256" key="24">
    <source>
        <dbReference type="ARBA" id="ARBA00083097"/>
    </source>
</evidence>
<proteinExistence type="inferred from homology"/>
<sequence>MLLKSGLAIVTGGGSGIGKAICEKFAANGARIIVADLKKETAEKTIDGLEGTGHVAVGVDVSKIDSVRELENFVKSLDATPNVLVNCAGITKDKTLLKMPLKNWQDVIDVNLTSIFLMSQAFSKLAVERDAQLSIINISSIVGKIGNYGQTNYAATKSGVIGFTKSAARELAAKKIRVNAVLPGFTTSPMTKLVPKEVLDSIINQIPAHRMAEPHEIADAALFLASDMSSYVTGATIEVTGGYGM</sequence>
<evidence type="ECO:0000256" key="3">
    <source>
        <dbReference type="ARBA" id="ARBA00006484"/>
    </source>
</evidence>
<evidence type="ECO:0000256" key="13">
    <source>
        <dbReference type="ARBA" id="ARBA00037929"/>
    </source>
</evidence>
<dbReference type="PRINTS" id="PR00080">
    <property type="entry name" value="SDRFAMILY"/>
</dbReference>
<evidence type="ECO:0000256" key="17">
    <source>
        <dbReference type="ARBA" id="ARBA00052680"/>
    </source>
</evidence>
<evidence type="ECO:0000256" key="21">
    <source>
        <dbReference type="ARBA" id="ARBA00077835"/>
    </source>
</evidence>
<dbReference type="GO" id="GO:0004303">
    <property type="term" value="F:estradiol 17-beta-dehydrogenase [NAD(P)+] activity"/>
    <property type="evidence" value="ECO:0007669"/>
    <property type="project" value="UniProtKB-EC"/>
</dbReference>